<dbReference type="SUPFAM" id="SSF55890">
    <property type="entry name" value="Sporulation response regulatory protein Spo0B"/>
    <property type="match status" value="1"/>
</dbReference>
<reference evidence="6 7" key="1">
    <citation type="submission" date="2019-04" db="EMBL/GenBank/DDBJ databases">
        <title>Cohnella sp. nov., isolated from soil.</title>
        <authorList>
            <person name="Kim W."/>
        </authorList>
    </citation>
    <scope>NUCLEOTIDE SEQUENCE [LARGE SCALE GENOMIC DNA]</scope>
    <source>
        <strain evidence="6 7">CAU 1483</strain>
    </source>
</reference>
<protein>
    <submittedName>
        <fullName evidence="6">Histidine kinase</fullName>
    </submittedName>
</protein>
<keyword evidence="3 6" id="KW-0418">Kinase</keyword>
<dbReference type="InterPro" id="IPR039506">
    <property type="entry name" value="SPOB_a"/>
</dbReference>
<feature type="domain" description="SpoOB alpha-helical" evidence="5">
    <location>
        <begin position="63"/>
        <end position="118"/>
    </location>
</feature>
<dbReference type="EMBL" id="SUPK01000006">
    <property type="protein sequence ID" value="TJY41434.1"/>
    <property type="molecule type" value="Genomic_DNA"/>
</dbReference>
<evidence type="ECO:0000256" key="3">
    <source>
        <dbReference type="ARBA" id="ARBA00022777"/>
    </source>
</evidence>
<gene>
    <name evidence="6" type="ORF">E5161_13590</name>
</gene>
<dbReference type="InterPro" id="IPR016120">
    <property type="entry name" value="Sig_transdc_His_kin_SpoOB"/>
</dbReference>
<keyword evidence="7" id="KW-1185">Reference proteome</keyword>
<dbReference type="OrthoDB" id="2375606at2"/>
<feature type="transmembrane region" description="Helical" evidence="4">
    <location>
        <begin position="31"/>
        <end position="48"/>
    </location>
</feature>
<name>A0A4U0FB80_9BACL</name>
<organism evidence="6 7">
    <name type="scientific">Cohnella pontilimi</name>
    <dbReference type="NCBI Taxonomy" id="2564100"/>
    <lineage>
        <taxon>Bacteria</taxon>
        <taxon>Bacillati</taxon>
        <taxon>Bacillota</taxon>
        <taxon>Bacilli</taxon>
        <taxon>Bacillales</taxon>
        <taxon>Paenibacillaceae</taxon>
        <taxon>Cohnella</taxon>
    </lineage>
</organism>
<evidence type="ECO:0000256" key="4">
    <source>
        <dbReference type="SAM" id="Phobius"/>
    </source>
</evidence>
<accession>A0A4U0FB80</accession>
<keyword evidence="2" id="KW-0808">Transferase</keyword>
<dbReference type="GO" id="GO:0000155">
    <property type="term" value="F:phosphorelay sensor kinase activity"/>
    <property type="evidence" value="ECO:0007669"/>
    <property type="project" value="InterPro"/>
</dbReference>
<dbReference type="Pfam" id="PF14689">
    <property type="entry name" value="SPOB_a"/>
    <property type="match status" value="1"/>
</dbReference>
<keyword evidence="4" id="KW-1133">Transmembrane helix</keyword>
<dbReference type="Proteomes" id="UP000309673">
    <property type="component" value="Unassembled WGS sequence"/>
</dbReference>
<keyword evidence="4" id="KW-0812">Transmembrane</keyword>
<dbReference type="Gene3D" id="1.10.287.130">
    <property type="match status" value="1"/>
</dbReference>
<dbReference type="RefSeq" id="WP_136778353.1">
    <property type="nucleotide sequence ID" value="NZ_SUPK01000006.1"/>
</dbReference>
<dbReference type="AlphaFoldDB" id="A0A4U0FB80"/>
<evidence type="ECO:0000256" key="1">
    <source>
        <dbReference type="ARBA" id="ARBA00022553"/>
    </source>
</evidence>
<evidence type="ECO:0000313" key="6">
    <source>
        <dbReference type="EMBL" id="TJY41434.1"/>
    </source>
</evidence>
<evidence type="ECO:0000313" key="7">
    <source>
        <dbReference type="Proteomes" id="UP000309673"/>
    </source>
</evidence>
<proteinExistence type="predicted"/>
<sequence length="253" mass="28731">MNNRNRSAVLGFVSLLLPAAAVYIWRTAWWPLLLFAVWTVAAAVICVLSDRRYYRGQNARMLEHARQSAIRTLSHHRHDWMNDLQIMYGYLRLKKPDKAIEIVDRIRERMENDSRISQLRNTELSTFLLSFRTICDHMRLEFKVEDGLQPDRLPVDMEKFAAILIAIVNAVRYRAVTPAAGENVLRLTLFRSEESLSLELVFEGELAAGGSLAAEVENLLGGWGQLTQEALGKSAGTPNEPCRKMVVTFPMTA</sequence>
<evidence type="ECO:0000256" key="2">
    <source>
        <dbReference type="ARBA" id="ARBA00022679"/>
    </source>
</evidence>
<keyword evidence="1" id="KW-0597">Phosphoprotein</keyword>
<evidence type="ECO:0000259" key="5">
    <source>
        <dbReference type="Pfam" id="PF14689"/>
    </source>
</evidence>
<keyword evidence="4" id="KW-0472">Membrane</keyword>
<comment type="caution">
    <text evidence="6">The sequence shown here is derived from an EMBL/GenBank/DDBJ whole genome shotgun (WGS) entry which is preliminary data.</text>
</comment>